<evidence type="ECO:0000313" key="14">
    <source>
        <dbReference type="Proteomes" id="UP000436822"/>
    </source>
</evidence>
<keyword evidence="8 10" id="KW-0694">RNA-binding</keyword>
<dbReference type="InterPro" id="IPR004881">
    <property type="entry name" value="Ribosome_biogen_GTPase_RsgA"/>
</dbReference>
<sequence>MTNTPLTDLGWSDTFASHVTSEINETVQPGRLSDVHRDRVLAKTAEGDASLTLPAGMTTGDLAVGDWVLADLATGQVKTLVPRRNVVRRKAAGNDMRAQLIAANVDTLMIVTSCNADFNPARLERYLALAASSDALPLVVLTKADLADDAASYRREVERLSPLATALTIDARDMSELATLAPWLRPGDTAALVGSSGVGKSTILNGLTGATALTQGIREDDAKGRHTTTSRSLRQTTCGGWLIDTPGMRSLPLDNSADGIAQVFADFDGLTDQCKFSDCQHLTEPGCAIQAAVAAGDLDEKRFHRWQKLQREDQYNSETIAEARARHKNFGKRVKSAMKEKRDKP</sequence>
<evidence type="ECO:0000256" key="3">
    <source>
        <dbReference type="ARBA" id="ARBA00022723"/>
    </source>
</evidence>
<comment type="subunit">
    <text evidence="10">Monomer. Associates with 30S ribosomal subunit, binds 16S rRNA.</text>
</comment>
<dbReference type="GO" id="GO:0019843">
    <property type="term" value="F:rRNA binding"/>
    <property type="evidence" value="ECO:0007669"/>
    <property type="project" value="UniProtKB-KW"/>
</dbReference>
<accession>A0A6N6JN12</accession>
<feature type="binding site" evidence="10">
    <location>
        <begin position="142"/>
        <end position="145"/>
    </location>
    <ligand>
        <name>GTP</name>
        <dbReference type="ChEBI" id="CHEBI:37565"/>
    </ligand>
</feature>
<proteinExistence type="inferred from homology"/>
<dbReference type="AlphaFoldDB" id="A0A6N6JN12"/>
<keyword evidence="5 10" id="KW-0547">Nucleotide-binding</keyword>
<evidence type="ECO:0000256" key="2">
    <source>
        <dbReference type="ARBA" id="ARBA00022517"/>
    </source>
</evidence>
<gene>
    <name evidence="10 13" type="primary">rsgA</name>
    <name evidence="13" type="ORF">KIN_37260</name>
</gene>
<keyword evidence="1 10" id="KW-0963">Cytoplasm</keyword>
<feature type="binding site" evidence="10">
    <location>
        <position position="281"/>
    </location>
    <ligand>
        <name>Zn(2+)</name>
        <dbReference type="ChEBI" id="CHEBI:29105"/>
    </ligand>
</feature>
<comment type="similarity">
    <text evidence="10">Belongs to the TRAFAC class YlqF/YawG GTPase family. RsgA subfamily.</text>
</comment>
<feature type="binding site" evidence="10">
    <location>
        <position position="274"/>
    </location>
    <ligand>
        <name>Zn(2+)</name>
        <dbReference type="ChEBI" id="CHEBI:29105"/>
    </ligand>
</feature>
<evidence type="ECO:0000256" key="7">
    <source>
        <dbReference type="ARBA" id="ARBA00022833"/>
    </source>
</evidence>
<feature type="binding site" evidence="10">
    <location>
        <begin position="194"/>
        <end position="202"/>
    </location>
    <ligand>
        <name>GTP</name>
        <dbReference type="ChEBI" id="CHEBI:37565"/>
    </ligand>
</feature>
<feature type="domain" description="CP-type G" evidence="12">
    <location>
        <begin position="93"/>
        <end position="251"/>
    </location>
</feature>
<dbReference type="CDD" id="cd01854">
    <property type="entry name" value="YjeQ_EngC"/>
    <property type="match status" value="1"/>
</dbReference>
<dbReference type="EC" id="3.6.1.-" evidence="10"/>
<dbReference type="NCBIfam" id="TIGR00157">
    <property type="entry name" value="ribosome small subunit-dependent GTPase A"/>
    <property type="match status" value="1"/>
</dbReference>
<dbReference type="PROSITE" id="PS51721">
    <property type="entry name" value="G_CP"/>
    <property type="match status" value="1"/>
</dbReference>
<keyword evidence="9 10" id="KW-0342">GTP-binding</keyword>
<name>A0A6N6JN12_9RHOB</name>
<evidence type="ECO:0000256" key="1">
    <source>
        <dbReference type="ARBA" id="ARBA00022490"/>
    </source>
</evidence>
<dbReference type="PANTHER" id="PTHR32120">
    <property type="entry name" value="SMALL RIBOSOMAL SUBUNIT BIOGENESIS GTPASE RSGA"/>
    <property type="match status" value="1"/>
</dbReference>
<dbReference type="GO" id="GO:0005525">
    <property type="term" value="F:GTP binding"/>
    <property type="evidence" value="ECO:0007669"/>
    <property type="project" value="UniProtKB-UniRule"/>
</dbReference>
<dbReference type="InterPro" id="IPR030378">
    <property type="entry name" value="G_CP_dom"/>
</dbReference>
<dbReference type="InterPro" id="IPR027417">
    <property type="entry name" value="P-loop_NTPase"/>
</dbReference>
<feature type="domain" description="EngC GTPase" evidence="11">
    <location>
        <begin position="103"/>
        <end position="249"/>
    </location>
</feature>
<dbReference type="GO" id="GO:0005737">
    <property type="term" value="C:cytoplasm"/>
    <property type="evidence" value="ECO:0007669"/>
    <property type="project" value="UniProtKB-SubCell"/>
</dbReference>
<evidence type="ECO:0000259" key="12">
    <source>
        <dbReference type="PROSITE" id="PS51721"/>
    </source>
</evidence>
<evidence type="ECO:0000256" key="10">
    <source>
        <dbReference type="HAMAP-Rule" id="MF_01820"/>
    </source>
</evidence>
<dbReference type="InterPro" id="IPR010914">
    <property type="entry name" value="RsgA_GTPase_dom"/>
</dbReference>
<dbReference type="Pfam" id="PF03193">
    <property type="entry name" value="RsgA_GTPase"/>
    <property type="match status" value="1"/>
</dbReference>
<evidence type="ECO:0000256" key="6">
    <source>
        <dbReference type="ARBA" id="ARBA00022801"/>
    </source>
</evidence>
<comment type="caution">
    <text evidence="13">The sequence shown here is derived from an EMBL/GenBank/DDBJ whole genome shotgun (WGS) entry which is preliminary data.</text>
</comment>
<evidence type="ECO:0000259" key="11">
    <source>
        <dbReference type="PROSITE" id="PS50936"/>
    </source>
</evidence>
<organism evidence="13 14">
    <name type="scientific">Litoreibacter roseus</name>
    <dbReference type="NCBI Taxonomy" id="2601869"/>
    <lineage>
        <taxon>Bacteria</taxon>
        <taxon>Pseudomonadati</taxon>
        <taxon>Pseudomonadota</taxon>
        <taxon>Alphaproteobacteria</taxon>
        <taxon>Rhodobacterales</taxon>
        <taxon>Roseobacteraceae</taxon>
        <taxon>Litoreibacter</taxon>
    </lineage>
</organism>
<dbReference type="GO" id="GO:0003924">
    <property type="term" value="F:GTPase activity"/>
    <property type="evidence" value="ECO:0007669"/>
    <property type="project" value="UniProtKB-UniRule"/>
</dbReference>
<dbReference type="GO" id="GO:0042274">
    <property type="term" value="P:ribosomal small subunit biogenesis"/>
    <property type="evidence" value="ECO:0007669"/>
    <property type="project" value="UniProtKB-UniRule"/>
</dbReference>
<evidence type="ECO:0000256" key="5">
    <source>
        <dbReference type="ARBA" id="ARBA00022741"/>
    </source>
</evidence>
<dbReference type="GO" id="GO:0046872">
    <property type="term" value="F:metal ion binding"/>
    <property type="evidence" value="ECO:0007669"/>
    <property type="project" value="UniProtKB-KW"/>
</dbReference>
<dbReference type="PANTHER" id="PTHR32120:SF10">
    <property type="entry name" value="SMALL RIBOSOMAL SUBUNIT BIOGENESIS GTPASE RSGA"/>
    <property type="match status" value="1"/>
</dbReference>
<feature type="binding site" evidence="10">
    <location>
        <position position="287"/>
    </location>
    <ligand>
        <name>Zn(2+)</name>
        <dbReference type="ChEBI" id="CHEBI:29105"/>
    </ligand>
</feature>
<keyword evidence="7 10" id="KW-0862">Zinc</keyword>
<dbReference type="Gene3D" id="3.40.50.300">
    <property type="entry name" value="P-loop containing nucleotide triphosphate hydrolases"/>
    <property type="match status" value="1"/>
</dbReference>
<feature type="binding site" evidence="10">
    <location>
        <position position="279"/>
    </location>
    <ligand>
        <name>Zn(2+)</name>
        <dbReference type="ChEBI" id="CHEBI:29105"/>
    </ligand>
</feature>
<dbReference type="PROSITE" id="PS50936">
    <property type="entry name" value="ENGC_GTPASE"/>
    <property type="match status" value="1"/>
</dbReference>
<evidence type="ECO:0000256" key="4">
    <source>
        <dbReference type="ARBA" id="ARBA00022730"/>
    </source>
</evidence>
<keyword evidence="2 10" id="KW-0690">Ribosome biogenesis</keyword>
<evidence type="ECO:0000256" key="8">
    <source>
        <dbReference type="ARBA" id="ARBA00022884"/>
    </source>
</evidence>
<evidence type="ECO:0000313" key="13">
    <source>
        <dbReference type="EMBL" id="GFE66652.1"/>
    </source>
</evidence>
<dbReference type="HAMAP" id="MF_01820">
    <property type="entry name" value="GTPase_RsgA"/>
    <property type="match status" value="1"/>
</dbReference>
<dbReference type="SUPFAM" id="SSF52540">
    <property type="entry name" value="P-loop containing nucleoside triphosphate hydrolases"/>
    <property type="match status" value="1"/>
</dbReference>
<dbReference type="EMBL" id="BLJE01000005">
    <property type="protein sequence ID" value="GFE66652.1"/>
    <property type="molecule type" value="Genomic_DNA"/>
</dbReference>
<dbReference type="OrthoDB" id="9809485at2"/>
<comment type="function">
    <text evidence="10">One of several proteins that assist in the late maturation steps of the functional core of the 30S ribosomal subunit. Helps release RbfA from mature subunits. May play a role in the assembly of ribosomal proteins into the subunit. Circularly permuted GTPase that catalyzes slow GTP hydrolysis, GTPase activity is stimulated by the 30S ribosomal subunit.</text>
</comment>
<evidence type="ECO:0000256" key="9">
    <source>
        <dbReference type="ARBA" id="ARBA00023134"/>
    </source>
</evidence>
<comment type="subcellular location">
    <subcellularLocation>
        <location evidence="10">Cytoplasm</location>
    </subcellularLocation>
</comment>
<dbReference type="Gene3D" id="1.10.40.50">
    <property type="entry name" value="Probable gtpase engc, domain 3"/>
    <property type="match status" value="1"/>
</dbReference>
<dbReference type="RefSeq" id="WP_159809877.1">
    <property type="nucleotide sequence ID" value="NZ_BLJE01000005.1"/>
</dbReference>
<keyword evidence="6 10" id="KW-0378">Hydrolase</keyword>
<comment type="cofactor">
    <cofactor evidence="10">
        <name>Zn(2+)</name>
        <dbReference type="ChEBI" id="CHEBI:29105"/>
    </cofactor>
    <text evidence="10">Binds 1 zinc ion per subunit.</text>
</comment>
<keyword evidence="3 10" id="KW-0479">Metal-binding</keyword>
<reference evidence="13 14" key="1">
    <citation type="submission" date="2019-12" db="EMBL/GenBank/DDBJ databases">
        <title>Litoreibacter badius sp. nov., a novel bacteriochlorophyll a-containing bacterium in the genus Litoreibacter.</title>
        <authorList>
            <person name="Kanamuro M."/>
            <person name="Takabe Y."/>
            <person name="Mori K."/>
            <person name="Takaichi S."/>
            <person name="Hanada S."/>
        </authorList>
    </citation>
    <scope>NUCLEOTIDE SEQUENCE [LARGE SCALE GENOMIC DNA]</scope>
    <source>
        <strain evidence="13 14">K6</strain>
    </source>
</reference>
<keyword evidence="14" id="KW-1185">Reference proteome</keyword>
<keyword evidence="4 10" id="KW-0699">rRNA-binding</keyword>
<protein>
    <recommendedName>
        <fullName evidence="10">Small ribosomal subunit biogenesis GTPase RsgA</fullName>
        <ecNumber evidence="10">3.6.1.-</ecNumber>
    </recommendedName>
</protein>
<dbReference type="Proteomes" id="UP000436822">
    <property type="component" value="Unassembled WGS sequence"/>
</dbReference>